<gene>
    <name evidence="1" type="ORF">SAMN05660226_03215</name>
</gene>
<dbReference type="Proteomes" id="UP000190541">
    <property type="component" value="Unassembled WGS sequence"/>
</dbReference>
<name>A0A1T5EAF1_9SPHI</name>
<keyword evidence="2" id="KW-1185">Reference proteome</keyword>
<organism evidence="1 2">
    <name type="scientific">Parapedobacter luteus</name>
    <dbReference type="NCBI Taxonomy" id="623280"/>
    <lineage>
        <taxon>Bacteria</taxon>
        <taxon>Pseudomonadati</taxon>
        <taxon>Bacteroidota</taxon>
        <taxon>Sphingobacteriia</taxon>
        <taxon>Sphingobacteriales</taxon>
        <taxon>Sphingobacteriaceae</taxon>
        <taxon>Parapedobacter</taxon>
    </lineage>
</organism>
<sequence length="155" mass="16577">MYVPLYPCSFISSLSTVVTHPHNFLSSPLFYAVAASICETSAEPAGSLPPPPRFYARCSQGLGDVSGACRIPSSASTVLCPLQPGPRRRQRSATDPVMAAMGIKTPLTTHHHSSRSESTGFATAARMACPLTVSRAKMMAANPAPANIHHWRSIW</sequence>
<evidence type="ECO:0000313" key="2">
    <source>
        <dbReference type="Proteomes" id="UP000190541"/>
    </source>
</evidence>
<proteinExistence type="predicted"/>
<dbReference type="EMBL" id="FUYS01000009">
    <property type="protein sequence ID" value="SKB81022.1"/>
    <property type="molecule type" value="Genomic_DNA"/>
</dbReference>
<evidence type="ECO:0000313" key="1">
    <source>
        <dbReference type="EMBL" id="SKB81022.1"/>
    </source>
</evidence>
<accession>A0A1T5EAF1</accession>
<dbReference type="AlphaFoldDB" id="A0A1T5EAF1"/>
<reference evidence="1 2" key="1">
    <citation type="submission" date="2017-02" db="EMBL/GenBank/DDBJ databases">
        <authorList>
            <person name="Peterson S.W."/>
        </authorList>
    </citation>
    <scope>NUCLEOTIDE SEQUENCE [LARGE SCALE GENOMIC DNA]</scope>
    <source>
        <strain evidence="1 2">DSM 22899</strain>
    </source>
</reference>
<protein>
    <submittedName>
        <fullName evidence="1">Uncharacterized protein</fullName>
    </submittedName>
</protein>